<name>A0A6L5X9J9_9BACT</name>
<organism evidence="1 2">
    <name type="scientific">Sodaliphilus pleomorphus</name>
    <dbReference type="NCBI Taxonomy" id="2606626"/>
    <lineage>
        <taxon>Bacteria</taxon>
        <taxon>Pseudomonadati</taxon>
        <taxon>Bacteroidota</taxon>
        <taxon>Bacteroidia</taxon>
        <taxon>Bacteroidales</taxon>
        <taxon>Muribaculaceae</taxon>
        <taxon>Sodaliphilus</taxon>
    </lineage>
</organism>
<dbReference type="Proteomes" id="UP000483362">
    <property type="component" value="Unassembled WGS sequence"/>
</dbReference>
<dbReference type="AlphaFoldDB" id="A0A6L5X9J9"/>
<evidence type="ECO:0000313" key="1">
    <source>
        <dbReference type="EMBL" id="MSS16297.1"/>
    </source>
</evidence>
<dbReference type="RefSeq" id="WP_154327917.1">
    <property type="nucleotide sequence ID" value="NZ_CP045696.1"/>
</dbReference>
<reference evidence="1 2" key="1">
    <citation type="submission" date="2019-08" db="EMBL/GenBank/DDBJ databases">
        <title>In-depth cultivation of the pig gut microbiome towards novel bacterial diversity and tailored functional studies.</title>
        <authorList>
            <person name="Wylensek D."/>
            <person name="Hitch T.C.A."/>
            <person name="Clavel T."/>
        </authorList>
    </citation>
    <scope>NUCLEOTIDE SEQUENCE [LARGE SCALE GENOMIC DNA]</scope>
    <source>
        <strain evidence="1 2">Oil-RF-744-WCA-WT-10</strain>
    </source>
</reference>
<dbReference type="PROSITE" id="PS51257">
    <property type="entry name" value="PROKAR_LIPOPROTEIN"/>
    <property type="match status" value="1"/>
</dbReference>
<dbReference type="EMBL" id="VULT01000001">
    <property type="protein sequence ID" value="MSS16297.1"/>
    <property type="molecule type" value="Genomic_DNA"/>
</dbReference>
<gene>
    <name evidence="1" type="ORF">FYJ29_00695</name>
</gene>
<protein>
    <recommendedName>
        <fullName evidence="3">Lipoprotein</fullName>
    </recommendedName>
</protein>
<comment type="caution">
    <text evidence="1">The sequence shown here is derived from an EMBL/GenBank/DDBJ whole genome shotgun (WGS) entry which is preliminary data.</text>
</comment>
<evidence type="ECO:0000313" key="2">
    <source>
        <dbReference type="Proteomes" id="UP000483362"/>
    </source>
</evidence>
<proteinExistence type="predicted"/>
<keyword evidence="2" id="KW-1185">Reference proteome</keyword>
<accession>A0A6L5X9J9</accession>
<sequence>MKTTLTTTTVWLLALAALVACESKHVPASGPLGELPGLVIEQEEAEESLKSGLYQAKDDESKMKEQLTQWAAKQKEIKDKIAQVGQLLTGKQVPAHVAQDVPLQLSQPLTVTTVTSGGTVRMETAAVLLDDWGHVPGKGAMRFYELRYVVTDAEGNAFHPRGIIALHPGAIGNTVVKKGDSITLKLNLSIEPWEAEKMASMKSITIANSNSSLCKEAEQADKQAKAKEPKK</sequence>
<evidence type="ECO:0008006" key="3">
    <source>
        <dbReference type="Google" id="ProtNLM"/>
    </source>
</evidence>